<proteinExistence type="inferred from homology"/>
<dbReference type="InterPro" id="IPR015760">
    <property type="entry name" value="TIF_IF2"/>
</dbReference>
<dbReference type="CDD" id="cd03692">
    <property type="entry name" value="mtIF2_IVc"/>
    <property type="match status" value="1"/>
</dbReference>
<dbReference type="Pfam" id="PF03144">
    <property type="entry name" value="GTP_EFTU_D2"/>
    <property type="match status" value="1"/>
</dbReference>
<dbReference type="InterPro" id="IPR006847">
    <property type="entry name" value="IF2_N"/>
</dbReference>
<dbReference type="Gene3D" id="3.40.50.300">
    <property type="entry name" value="P-loop containing nucleotide triphosphate hydrolases"/>
    <property type="match status" value="1"/>
</dbReference>
<dbReference type="InterPro" id="IPR000178">
    <property type="entry name" value="TF_IF2_bacterial-like"/>
</dbReference>
<feature type="compositionally biased region" description="Basic and acidic residues" evidence="12">
    <location>
        <begin position="156"/>
        <end position="212"/>
    </location>
</feature>
<feature type="region of interest" description="Disordered" evidence="12">
    <location>
        <begin position="130"/>
        <end position="297"/>
    </location>
</feature>
<evidence type="ECO:0000313" key="15">
    <source>
        <dbReference type="Proteomes" id="UP000295375"/>
    </source>
</evidence>
<feature type="binding site" evidence="9">
    <location>
        <begin position="394"/>
        <end position="401"/>
    </location>
    <ligand>
        <name>GTP</name>
        <dbReference type="ChEBI" id="CHEBI:37565"/>
    </ligand>
</feature>
<evidence type="ECO:0000256" key="7">
    <source>
        <dbReference type="ARBA" id="ARBA00022917"/>
    </source>
</evidence>
<dbReference type="CDD" id="cd01887">
    <property type="entry name" value="IF2_eIF5B"/>
    <property type="match status" value="1"/>
</dbReference>
<feature type="binding site" evidence="9">
    <location>
        <begin position="440"/>
        <end position="444"/>
    </location>
    <ligand>
        <name>GTP</name>
        <dbReference type="ChEBI" id="CHEBI:37565"/>
    </ligand>
</feature>
<dbReference type="FunFam" id="2.40.30.10:FF:000008">
    <property type="entry name" value="Translation initiation factor IF-2"/>
    <property type="match status" value="1"/>
</dbReference>
<keyword evidence="4 9" id="KW-0963">Cytoplasm</keyword>
<gene>
    <name evidence="9" type="primary">infB</name>
    <name evidence="14" type="ORF">EV696_103285</name>
</gene>
<feature type="compositionally biased region" description="Polar residues" evidence="12">
    <location>
        <begin position="286"/>
        <end position="296"/>
    </location>
</feature>
<dbReference type="Pfam" id="PF22042">
    <property type="entry name" value="EF-G_D2"/>
    <property type="match status" value="1"/>
</dbReference>
<dbReference type="InterPro" id="IPR023115">
    <property type="entry name" value="TIF_IF2_dom3"/>
</dbReference>
<dbReference type="NCBIfam" id="TIGR00487">
    <property type="entry name" value="IF-2"/>
    <property type="match status" value="1"/>
</dbReference>
<feature type="domain" description="Tr-type G" evidence="13">
    <location>
        <begin position="385"/>
        <end position="554"/>
    </location>
</feature>
<evidence type="ECO:0000313" key="14">
    <source>
        <dbReference type="EMBL" id="TDQ49910.1"/>
    </source>
</evidence>
<dbReference type="RefSeq" id="WP_133588639.1">
    <property type="nucleotide sequence ID" value="NZ_CP037953.1"/>
</dbReference>
<dbReference type="Pfam" id="PF08364">
    <property type="entry name" value="IF2_assoc"/>
    <property type="match status" value="1"/>
</dbReference>
<accession>A0A4R6URK8</accession>
<dbReference type="EMBL" id="SNYM01000003">
    <property type="protein sequence ID" value="TDQ49910.1"/>
    <property type="molecule type" value="Genomic_DNA"/>
</dbReference>
<dbReference type="GO" id="GO:0003743">
    <property type="term" value="F:translation initiation factor activity"/>
    <property type="evidence" value="ECO:0007669"/>
    <property type="project" value="UniProtKB-UniRule"/>
</dbReference>
<dbReference type="InterPro" id="IPR044145">
    <property type="entry name" value="IF2_II"/>
</dbReference>
<dbReference type="InterPro" id="IPR004161">
    <property type="entry name" value="EFTu-like_2"/>
</dbReference>
<protein>
    <recommendedName>
        <fullName evidence="3 9">Translation initiation factor IF-2</fullName>
    </recommendedName>
</protein>
<dbReference type="SUPFAM" id="SSF50447">
    <property type="entry name" value="Translation proteins"/>
    <property type="match status" value="2"/>
</dbReference>
<dbReference type="OrthoDB" id="9811804at2"/>
<dbReference type="CDD" id="cd03702">
    <property type="entry name" value="IF2_mtIF2_II"/>
    <property type="match status" value="1"/>
</dbReference>
<dbReference type="Pfam" id="PF04760">
    <property type="entry name" value="IF2_N"/>
    <property type="match status" value="2"/>
</dbReference>
<dbReference type="Gene3D" id="3.30.56.50">
    <property type="entry name" value="Putative DNA-binding domain, N-terminal subdomain of bacterial translation initiation factor IF2"/>
    <property type="match status" value="1"/>
</dbReference>
<evidence type="ECO:0000256" key="12">
    <source>
        <dbReference type="SAM" id="MobiDB-lite"/>
    </source>
</evidence>
<feature type="binding site" evidence="9">
    <location>
        <begin position="494"/>
        <end position="497"/>
    </location>
    <ligand>
        <name>GTP</name>
        <dbReference type="ChEBI" id="CHEBI:37565"/>
    </ligand>
</feature>
<comment type="subcellular location">
    <subcellularLocation>
        <location evidence="1 9 11">Cytoplasm</location>
    </subcellularLocation>
</comment>
<dbReference type="GO" id="GO:0005829">
    <property type="term" value="C:cytosol"/>
    <property type="evidence" value="ECO:0007669"/>
    <property type="project" value="TreeGrafter"/>
</dbReference>
<dbReference type="AlphaFoldDB" id="A0A4R6URK8"/>
<dbReference type="InterPro" id="IPR053905">
    <property type="entry name" value="EF-G-like_DII"/>
</dbReference>
<dbReference type="PROSITE" id="PS01176">
    <property type="entry name" value="IF2"/>
    <property type="match status" value="1"/>
</dbReference>
<evidence type="ECO:0000256" key="5">
    <source>
        <dbReference type="ARBA" id="ARBA00022540"/>
    </source>
</evidence>
<dbReference type="InterPro" id="IPR013575">
    <property type="entry name" value="IF2_assoc_dom_bac"/>
</dbReference>
<evidence type="ECO:0000256" key="8">
    <source>
        <dbReference type="ARBA" id="ARBA00023134"/>
    </source>
</evidence>
<keyword evidence="8 9" id="KW-0342">GTP-binding</keyword>
<evidence type="ECO:0000256" key="10">
    <source>
        <dbReference type="RuleBase" id="RU000644"/>
    </source>
</evidence>
<dbReference type="InterPro" id="IPR009000">
    <property type="entry name" value="Transl_B-barrel_sf"/>
</dbReference>
<dbReference type="InterPro" id="IPR027417">
    <property type="entry name" value="P-loop_NTPase"/>
</dbReference>
<keyword evidence="6 9" id="KW-0547">Nucleotide-binding</keyword>
<keyword evidence="5 9" id="KW-0396">Initiation factor</keyword>
<keyword evidence="7 9" id="KW-0648">Protein biosynthesis</keyword>
<dbReference type="Pfam" id="PF11987">
    <property type="entry name" value="IF-2"/>
    <property type="match status" value="1"/>
</dbReference>
<comment type="function">
    <text evidence="9 10">One of the essential components for the initiation of protein synthesis. Protects formylmethionyl-tRNA from spontaneous hydrolysis and promotes its binding to the 30S ribosomal subunits. Also involved in the hydrolysis of GTP during the formation of the 70S ribosomal complex.</text>
</comment>
<evidence type="ECO:0000256" key="2">
    <source>
        <dbReference type="ARBA" id="ARBA00007733"/>
    </source>
</evidence>
<dbReference type="PANTHER" id="PTHR43381">
    <property type="entry name" value="TRANSLATION INITIATION FACTOR IF-2-RELATED"/>
    <property type="match status" value="1"/>
</dbReference>
<keyword evidence="15" id="KW-1185">Reference proteome</keyword>
<comment type="caution">
    <text evidence="14">The sequence shown here is derived from an EMBL/GenBank/DDBJ whole genome shotgun (WGS) entry which is preliminary data.</text>
</comment>
<dbReference type="PANTHER" id="PTHR43381:SF5">
    <property type="entry name" value="TR-TYPE G DOMAIN-CONTAINING PROTEIN"/>
    <property type="match status" value="1"/>
</dbReference>
<evidence type="ECO:0000256" key="11">
    <source>
        <dbReference type="RuleBase" id="RU000645"/>
    </source>
</evidence>
<evidence type="ECO:0000259" key="13">
    <source>
        <dbReference type="PROSITE" id="PS51722"/>
    </source>
</evidence>
<dbReference type="FunFam" id="3.40.50.10050:FF:000001">
    <property type="entry name" value="Translation initiation factor IF-2"/>
    <property type="match status" value="1"/>
</dbReference>
<comment type="similarity">
    <text evidence="2 9 10">Belongs to the TRAFAC class translation factor GTPase superfamily. Classic translation factor GTPase family. IF-2 subfamily.</text>
</comment>
<sequence>MSELTVAQLAENVGTPVEKLLEQLSAAGIKVKGPKSLVNETQKQELLNYLRRSHGEETGGPQRITLQRKQLSTLKVSSGSGTKSVQVEVRKKRTFVKRTPEELAALEAASKEQEESATTDVAPVIEAAEEVVEAPPPPPALHKPADTPAPAAIAKPEPKPEPAKAGEAPKRDLEEIRREAELEARAKAEEEARRREEEARRKAEEAKTEAAKKAKGKPAVKAPLKQLAKEDEDRRSHKSAGHTHKEGARRRSELDERTFKKGRMPGLGEDDEFVRGGGGRRKKRATPQSMQQQFSKPTAPVVREVAIPETITVNELAQKMAVKVADLIKALMKMGMMATINQVLDQDTAILVVEELGHTAKPMSENALETELLAEMKGGELEQLPRAPVVTIMGHVDHGKTSLLDYIRRTKVAAGEAGGITQHIGAYHVETPRGVITFLDTPGHAAFTAMRARGAQATDIVVLVCAADDGVMPQTIEAIQHARAAEVPIVVAVTKVDKPTADRDKVRTELSQHNVISEDWGGDTQFAYVSAKSGEGVDELLEKILLQSEVLELTANVEGPARGVVVEARLDKGRGPVATVLVQAGTLRKGDILLCGTQYGRVRQLLDETGKPTDEAGPSIPVEVLGLDGVPTAGDEATVVADERKAREVALFRQGKIRDVRLSKQKTRLEDMFANLQEGNVSTLNLVVKADVNGSVEALSESLTKLSTGEIQVKVIASGVGAITESDANLAAASDAIIVGFNVRADASARKVLEANGVDVRYHNIIYDVIDEVKQAMSGMLSPERKQKIVGLAEVRDVFRHPKFGAIAGCMVTEGFVKRSNPIRVLRDNVVIFEGELDSLRRFKDDVSEVRAGMECGIGVKNYNDVRVGDQIEVFEIVEVARTI</sequence>
<reference evidence="14 15" key="1">
    <citation type="submission" date="2019-03" db="EMBL/GenBank/DDBJ databases">
        <title>Genomic Encyclopedia of Type Strains, Phase IV (KMG-IV): sequencing the most valuable type-strain genomes for metagenomic binning, comparative biology and taxonomic classification.</title>
        <authorList>
            <person name="Goeker M."/>
        </authorList>
    </citation>
    <scope>NUCLEOTIDE SEQUENCE [LARGE SCALE GENOMIC DNA]</scope>
    <source>
        <strain evidence="14 15">DSM 103792</strain>
    </source>
</reference>
<evidence type="ECO:0000256" key="9">
    <source>
        <dbReference type="HAMAP-Rule" id="MF_00100"/>
    </source>
</evidence>
<dbReference type="NCBIfam" id="TIGR00231">
    <property type="entry name" value="small_GTP"/>
    <property type="match status" value="1"/>
</dbReference>
<evidence type="ECO:0000256" key="3">
    <source>
        <dbReference type="ARBA" id="ARBA00020675"/>
    </source>
</evidence>
<dbReference type="InterPro" id="IPR000795">
    <property type="entry name" value="T_Tr_GTP-bd_dom"/>
</dbReference>
<dbReference type="GO" id="GO:0003924">
    <property type="term" value="F:GTPase activity"/>
    <property type="evidence" value="ECO:0007669"/>
    <property type="project" value="UniProtKB-UniRule"/>
</dbReference>
<evidence type="ECO:0000256" key="1">
    <source>
        <dbReference type="ARBA" id="ARBA00004496"/>
    </source>
</evidence>
<dbReference type="FunFam" id="2.40.30.10:FF:000007">
    <property type="entry name" value="Translation initiation factor IF-2"/>
    <property type="match status" value="1"/>
</dbReference>
<dbReference type="SUPFAM" id="SSF52540">
    <property type="entry name" value="P-loop containing nucleoside triphosphate hydrolases"/>
    <property type="match status" value="1"/>
</dbReference>
<organism evidence="14 15">
    <name type="scientific">Permianibacter aggregans</name>
    <dbReference type="NCBI Taxonomy" id="1510150"/>
    <lineage>
        <taxon>Bacteria</taxon>
        <taxon>Pseudomonadati</taxon>
        <taxon>Pseudomonadota</taxon>
        <taxon>Gammaproteobacteria</taxon>
        <taxon>Pseudomonadales</taxon>
        <taxon>Pseudomonadaceae</taxon>
        <taxon>Permianibacter</taxon>
    </lineage>
</organism>
<dbReference type="PROSITE" id="PS51722">
    <property type="entry name" value="G_TR_2"/>
    <property type="match status" value="1"/>
</dbReference>
<feature type="region of interest" description="G-domain" evidence="9">
    <location>
        <begin position="388"/>
        <end position="536"/>
    </location>
</feature>
<dbReference type="Pfam" id="PF00009">
    <property type="entry name" value="GTP_EFTU"/>
    <property type="match status" value="1"/>
</dbReference>
<dbReference type="Gene3D" id="2.40.30.10">
    <property type="entry name" value="Translation factors"/>
    <property type="match status" value="2"/>
</dbReference>
<dbReference type="GO" id="GO:0005525">
    <property type="term" value="F:GTP binding"/>
    <property type="evidence" value="ECO:0007669"/>
    <property type="project" value="UniProtKB-KW"/>
</dbReference>
<name>A0A4R6URK8_9GAMM</name>
<dbReference type="Gene3D" id="3.40.50.10050">
    <property type="entry name" value="Translation initiation factor IF- 2, domain 3"/>
    <property type="match status" value="1"/>
</dbReference>
<dbReference type="FunFam" id="3.40.50.300:FF:000019">
    <property type="entry name" value="Translation initiation factor IF-2"/>
    <property type="match status" value="1"/>
</dbReference>
<dbReference type="SUPFAM" id="SSF46955">
    <property type="entry name" value="Putative DNA-binding domain"/>
    <property type="match status" value="1"/>
</dbReference>
<dbReference type="InterPro" id="IPR005225">
    <property type="entry name" value="Small_GTP-bd"/>
</dbReference>
<evidence type="ECO:0000256" key="6">
    <source>
        <dbReference type="ARBA" id="ARBA00022741"/>
    </source>
</evidence>
<feature type="compositionally biased region" description="Basic and acidic residues" evidence="12">
    <location>
        <begin position="243"/>
        <end position="259"/>
    </location>
</feature>
<evidence type="ECO:0000256" key="4">
    <source>
        <dbReference type="ARBA" id="ARBA00022490"/>
    </source>
</evidence>
<dbReference type="InterPro" id="IPR009061">
    <property type="entry name" value="DNA-bd_dom_put_sf"/>
</dbReference>
<dbReference type="InterPro" id="IPR036925">
    <property type="entry name" value="TIF_IF2_dom3_sf"/>
</dbReference>
<dbReference type="HAMAP" id="MF_00100_B">
    <property type="entry name" value="IF_2_B"/>
    <property type="match status" value="1"/>
</dbReference>
<dbReference type="SUPFAM" id="SSF52156">
    <property type="entry name" value="Initiation factor IF2/eIF5b, domain 3"/>
    <property type="match status" value="1"/>
</dbReference>
<dbReference type="Proteomes" id="UP000295375">
    <property type="component" value="Unassembled WGS sequence"/>
</dbReference>